<dbReference type="InterPro" id="IPR012853">
    <property type="entry name" value="CPT"/>
</dbReference>
<dbReference type="EMBL" id="BGZL01000002">
    <property type="protein sequence ID" value="GBP99597.1"/>
    <property type="molecule type" value="Genomic_DNA"/>
</dbReference>
<reference evidence="4 5" key="1">
    <citation type="submission" date="2018-07" db="EMBL/GenBank/DDBJ databases">
        <title>Whole Genome Shotgun Sequence of Streptomyces spongiicola strain 531S.</title>
        <authorList>
            <person name="Dohra H."/>
            <person name="Kodani S."/>
        </authorList>
    </citation>
    <scope>NUCLEOTIDE SEQUENCE [LARGE SCALE GENOMIC DNA]</scope>
    <source>
        <strain evidence="4 5">531S</strain>
    </source>
</reference>
<dbReference type="PIRSF" id="PIRSF007531">
    <property type="entry name" value="CPT"/>
    <property type="match status" value="1"/>
</dbReference>
<dbReference type="InterPro" id="IPR027417">
    <property type="entry name" value="P-loop_NTPase"/>
</dbReference>
<feature type="binding site" evidence="2">
    <location>
        <begin position="36"/>
        <end position="43"/>
    </location>
    <ligand>
        <name>ATP</name>
        <dbReference type="ChEBI" id="CHEBI:30616"/>
    </ligand>
</feature>
<sequence length="222" mass="24378">MPESPRRTAPDGPRPSTVPGEPPGESPAGKIIFLNGTSSSGKSSIAAELLRILDEPWFHMPVDAFHAMRSAGEVAPEELPLVLRRTWQGFHRAVAGMAAAGNNVVVDHVLSEEWRLRDCLRLFEPRNVVLVGVRCSVEELRRRELARGDRPAGLAARQLRQVHAYGPYDVECDTTTASSTDCARRIRSFLTRRPFPTAFERLRAEAAPGGRPTGDRPQPSGP</sequence>
<dbReference type="Gene3D" id="3.40.50.300">
    <property type="entry name" value="P-loop containing nucleotide triphosphate hydrolases"/>
    <property type="match status" value="1"/>
</dbReference>
<dbReference type="Proteomes" id="UP000265354">
    <property type="component" value="Unassembled WGS sequence"/>
</dbReference>
<keyword evidence="4" id="KW-0808">Transferase</keyword>
<evidence type="ECO:0000256" key="2">
    <source>
        <dbReference type="PIRSR" id="PIRSR007531-2"/>
    </source>
</evidence>
<proteinExistence type="predicted"/>
<protein>
    <submittedName>
        <fullName evidence="4">Putative O-phosphotransferase</fullName>
    </submittedName>
</protein>
<dbReference type="GO" id="GO:0005524">
    <property type="term" value="F:ATP binding"/>
    <property type="evidence" value="ECO:0007669"/>
    <property type="project" value="InterPro"/>
</dbReference>
<feature type="active site" evidence="1">
    <location>
        <position position="63"/>
    </location>
</feature>
<evidence type="ECO:0000313" key="5">
    <source>
        <dbReference type="Proteomes" id="UP000265354"/>
    </source>
</evidence>
<dbReference type="RefSeq" id="WP_116426962.1">
    <property type="nucleotide sequence ID" value="NZ_BGZL01000002.1"/>
</dbReference>
<evidence type="ECO:0000313" key="4">
    <source>
        <dbReference type="EMBL" id="GBP99597.1"/>
    </source>
</evidence>
<dbReference type="AlphaFoldDB" id="A0A388SSI7"/>
<name>A0A388SSI7_9ACTN</name>
<dbReference type="Pfam" id="PF07931">
    <property type="entry name" value="CPT"/>
    <property type="match status" value="1"/>
</dbReference>
<gene>
    <name evidence="4" type="ORF">SSP531S_09920</name>
</gene>
<feature type="region of interest" description="Disordered" evidence="3">
    <location>
        <begin position="1"/>
        <end position="29"/>
    </location>
</feature>
<dbReference type="SUPFAM" id="SSF52540">
    <property type="entry name" value="P-loop containing nucleoside triphosphate hydrolases"/>
    <property type="match status" value="1"/>
</dbReference>
<comment type="caution">
    <text evidence="4">The sequence shown here is derived from an EMBL/GenBank/DDBJ whole genome shotgun (WGS) entry which is preliminary data.</text>
</comment>
<feature type="region of interest" description="Disordered" evidence="3">
    <location>
        <begin position="202"/>
        <end position="222"/>
    </location>
</feature>
<evidence type="ECO:0000256" key="3">
    <source>
        <dbReference type="SAM" id="MobiDB-lite"/>
    </source>
</evidence>
<accession>A0A388SSI7</accession>
<organism evidence="4 5">
    <name type="scientific">Streptomyces spongiicola</name>
    <dbReference type="NCBI Taxonomy" id="1690221"/>
    <lineage>
        <taxon>Bacteria</taxon>
        <taxon>Bacillati</taxon>
        <taxon>Actinomycetota</taxon>
        <taxon>Actinomycetes</taxon>
        <taxon>Kitasatosporales</taxon>
        <taxon>Streptomycetaceae</taxon>
        <taxon>Streptomyces</taxon>
    </lineage>
</organism>
<evidence type="ECO:0000256" key="1">
    <source>
        <dbReference type="PIRSR" id="PIRSR007531-1"/>
    </source>
</evidence>
<dbReference type="GO" id="GO:0016740">
    <property type="term" value="F:transferase activity"/>
    <property type="evidence" value="ECO:0007669"/>
    <property type="project" value="UniProtKB-KW"/>
</dbReference>